<reference evidence="1 2" key="1">
    <citation type="submission" date="2020-08" db="EMBL/GenBank/DDBJ databases">
        <title>Complete genome sequence of Raphidiopsis curvispora isolated from drinking water reservoir in South Korea.</title>
        <authorList>
            <person name="Jeong J."/>
        </authorList>
    </citation>
    <scope>NUCLEOTIDE SEQUENCE [LARGE SCALE GENOMIC DNA]</scope>
    <source>
        <strain evidence="1 2">GIHE-G1</strain>
    </source>
</reference>
<evidence type="ECO:0000313" key="2">
    <source>
        <dbReference type="Proteomes" id="UP000516013"/>
    </source>
</evidence>
<sequence length="67" mass="7951">MNSKKVIRVTKTEFGLEDGTIYPHAVELDEVPTLEEFQMYYDYWFFIFEEITNGRKTNDNKTGLYCA</sequence>
<proteinExistence type="predicted"/>
<keyword evidence="2" id="KW-1185">Reference proteome</keyword>
<dbReference type="AlphaFoldDB" id="A0A7H0F4I8"/>
<dbReference type="RefSeq" id="WP_152980378.1">
    <property type="nucleotide sequence ID" value="NZ_CP060822.1"/>
</dbReference>
<organism evidence="1 2">
    <name type="scientific">Cylindrospermopsis curvispora GIHE-G1</name>
    <dbReference type="NCBI Taxonomy" id="2666332"/>
    <lineage>
        <taxon>Bacteria</taxon>
        <taxon>Bacillati</taxon>
        <taxon>Cyanobacteriota</taxon>
        <taxon>Cyanophyceae</taxon>
        <taxon>Nostocales</taxon>
        <taxon>Aphanizomenonaceae</taxon>
        <taxon>Cylindrospermopsis</taxon>
    </lineage>
</organism>
<dbReference type="EMBL" id="CP060822">
    <property type="protein sequence ID" value="QNP30954.1"/>
    <property type="molecule type" value="Genomic_DNA"/>
</dbReference>
<name>A0A7H0F4I8_9CYAN</name>
<evidence type="ECO:0000313" key="1">
    <source>
        <dbReference type="EMBL" id="QNP30954.1"/>
    </source>
</evidence>
<protein>
    <submittedName>
        <fullName evidence="1">Uncharacterized protein</fullName>
    </submittedName>
</protein>
<dbReference type="Proteomes" id="UP000516013">
    <property type="component" value="Chromosome"/>
</dbReference>
<gene>
    <name evidence="1" type="ORF">IAR63_08240</name>
</gene>
<dbReference type="KEGG" id="ccur:IAR63_08240"/>
<accession>A0A7H0F4I8</accession>